<dbReference type="GO" id="GO:0005886">
    <property type="term" value="C:plasma membrane"/>
    <property type="evidence" value="ECO:0007669"/>
    <property type="project" value="UniProtKB-SubCell"/>
</dbReference>
<dbReference type="PANTHER" id="PTHR38766:SF1">
    <property type="entry name" value="FLAGELLAR PROTEIN FLIO"/>
    <property type="match status" value="1"/>
</dbReference>
<comment type="subcellular location">
    <subcellularLocation>
        <location evidence="7">Cell membrane</location>
    </subcellularLocation>
    <subcellularLocation>
        <location evidence="7">Bacterial flagellum basal body</location>
    </subcellularLocation>
</comment>
<proteinExistence type="inferred from homology"/>
<gene>
    <name evidence="8" type="primary">fliO</name>
    <name evidence="8" type="ORF">FKG94_05855</name>
</gene>
<evidence type="ECO:0000256" key="3">
    <source>
        <dbReference type="ARBA" id="ARBA00022989"/>
    </source>
</evidence>
<evidence type="ECO:0000256" key="1">
    <source>
        <dbReference type="ARBA" id="ARBA00022475"/>
    </source>
</evidence>
<organism evidence="8 9">
    <name type="scientific">Exilibacterium tricleocarpae</name>
    <dbReference type="NCBI Taxonomy" id="2591008"/>
    <lineage>
        <taxon>Bacteria</taxon>
        <taxon>Pseudomonadati</taxon>
        <taxon>Pseudomonadota</taxon>
        <taxon>Gammaproteobacteria</taxon>
        <taxon>Cellvibrionales</taxon>
        <taxon>Cellvibrionaceae</taxon>
        <taxon>Exilibacterium</taxon>
    </lineage>
</organism>
<keyword evidence="5 7" id="KW-0975">Bacterial flagellum</keyword>
<dbReference type="Pfam" id="PF04347">
    <property type="entry name" value="FliO"/>
    <property type="match status" value="1"/>
</dbReference>
<dbReference type="AlphaFoldDB" id="A0A545U449"/>
<evidence type="ECO:0000256" key="2">
    <source>
        <dbReference type="ARBA" id="ARBA00022692"/>
    </source>
</evidence>
<comment type="similarity">
    <text evidence="6 7">Belongs to the FliO/MopB family.</text>
</comment>
<dbReference type="RefSeq" id="WP_142903263.1">
    <property type="nucleotide sequence ID" value="NZ_ML660089.1"/>
</dbReference>
<keyword evidence="8" id="KW-0966">Cell projection</keyword>
<dbReference type="Proteomes" id="UP000319732">
    <property type="component" value="Unassembled WGS sequence"/>
</dbReference>
<dbReference type="GO" id="GO:0009425">
    <property type="term" value="C:bacterial-type flagellum basal body"/>
    <property type="evidence" value="ECO:0007669"/>
    <property type="project" value="UniProtKB-SubCell"/>
</dbReference>
<keyword evidence="2 7" id="KW-0812">Transmembrane</keyword>
<keyword evidence="8" id="KW-0969">Cilium</keyword>
<evidence type="ECO:0000256" key="4">
    <source>
        <dbReference type="ARBA" id="ARBA00023136"/>
    </source>
</evidence>
<evidence type="ECO:0000256" key="7">
    <source>
        <dbReference type="RuleBase" id="RU362064"/>
    </source>
</evidence>
<keyword evidence="9" id="KW-1185">Reference proteome</keyword>
<name>A0A545U449_9GAMM</name>
<keyword evidence="8" id="KW-0282">Flagellum</keyword>
<evidence type="ECO:0000313" key="9">
    <source>
        <dbReference type="Proteomes" id="UP000319732"/>
    </source>
</evidence>
<protein>
    <recommendedName>
        <fullName evidence="7">Flagellar protein</fullName>
    </recommendedName>
</protein>
<reference evidence="8 9" key="1">
    <citation type="submission" date="2019-06" db="EMBL/GenBank/DDBJ databases">
        <title>Whole genome sequence for Cellvibrionaceae sp. R142.</title>
        <authorList>
            <person name="Wang G."/>
        </authorList>
    </citation>
    <scope>NUCLEOTIDE SEQUENCE [LARGE SCALE GENOMIC DNA]</scope>
    <source>
        <strain evidence="8 9">R142</strain>
    </source>
</reference>
<dbReference type="InterPro" id="IPR022781">
    <property type="entry name" value="Flagellar_biosynth_FliO"/>
</dbReference>
<dbReference type="OrthoDB" id="5741235at2"/>
<keyword evidence="4 7" id="KW-0472">Membrane</keyword>
<evidence type="ECO:0000313" key="8">
    <source>
        <dbReference type="EMBL" id="TQV84183.1"/>
    </source>
</evidence>
<evidence type="ECO:0000256" key="6">
    <source>
        <dbReference type="ARBA" id="ARBA00037937"/>
    </source>
</evidence>
<dbReference type="GO" id="GO:0044781">
    <property type="term" value="P:bacterial-type flagellum organization"/>
    <property type="evidence" value="ECO:0007669"/>
    <property type="project" value="UniProtKB-UniRule"/>
</dbReference>
<keyword evidence="1 7" id="KW-1003">Cell membrane</keyword>
<dbReference type="NCBIfam" id="TIGR03500">
    <property type="entry name" value="FliO_TIGR"/>
    <property type="match status" value="1"/>
</dbReference>
<feature type="transmembrane region" description="Helical" evidence="7">
    <location>
        <begin position="44"/>
        <end position="66"/>
    </location>
</feature>
<dbReference type="InterPro" id="IPR052205">
    <property type="entry name" value="FliO/MopB"/>
</dbReference>
<sequence>MLKKPVSPGTLYPGFFAGLVFAAPGGWAQAPAAATAGAPDNAAYIGQVMLGLLAILAIIFAIAWLVRRLGAGGLLQSDSMRVVGSLPLSTRERLLLVEVAGRQLLIGVAPGHVSTLYVFDEPVVAIKPDRELSAFGRKVRDVMQQGRTS</sequence>
<keyword evidence="3 7" id="KW-1133">Transmembrane helix</keyword>
<accession>A0A545U449</accession>
<comment type="caution">
    <text evidence="8">The sequence shown here is derived from an EMBL/GenBank/DDBJ whole genome shotgun (WGS) entry which is preliminary data.</text>
</comment>
<evidence type="ECO:0000256" key="5">
    <source>
        <dbReference type="ARBA" id="ARBA00023143"/>
    </source>
</evidence>
<dbReference type="EMBL" id="VHSG01000006">
    <property type="protein sequence ID" value="TQV84183.1"/>
    <property type="molecule type" value="Genomic_DNA"/>
</dbReference>
<dbReference type="PANTHER" id="PTHR38766">
    <property type="entry name" value="FLAGELLAR PROTEIN FLIO"/>
    <property type="match status" value="1"/>
</dbReference>